<name>A0ABZ1Q8L7_9ACTN</name>
<feature type="chain" id="PRO_5046645605" evidence="1">
    <location>
        <begin position="36"/>
        <end position="953"/>
    </location>
</feature>
<dbReference type="RefSeq" id="WP_328739029.1">
    <property type="nucleotide sequence ID" value="NZ_CP108036.1"/>
</dbReference>
<evidence type="ECO:0000256" key="1">
    <source>
        <dbReference type="SAM" id="SignalP"/>
    </source>
</evidence>
<evidence type="ECO:0000313" key="3">
    <source>
        <dbReference type="Proteomes" id="UP001432312"/>
    </source>
</evidence>
<keyword evidence="1" id="KW-0732">Signal</keyword>
<dbReference type="EMBL" id="CP108036">
    <property type="protein sequence ID" value="WUN78692.1"/>
    <property type="molecule type" value="Genomic_DNA"/>
</dbReference>
<keyword evidence="3" id="KW-1185">Reference proteome</keyword>
<organism evidence="2 3">
    <name type="scientific">Streptomyces erythrochromogenes</name>
    <dbReference type="NCBI Taxonomy" id="285574"/>
    <lineage>
        <taxon>Bacteria</taxon>
        <taxon>Bacillati</taxon>
        <taxon>Actinomycetota</taxon>
        <taxon>Actinomycetes</taxon>
        <taxon>Kitasatosporales</taxon>
        <taxon>Streptomycetaceae</taxon>
        <taxon>Streptomyces</taxon>
    </lineage>
</organism>
<sequence>MTTASASGRRLVSTVLTCLFAILAALLAPVGAAQAAPVAEDCVGVTEGRYAGTFTAAGQTHCLELPSPQGARIAALTSRGGAGLTVQVEVVDRNGTAQCTAGDLVRGECALTGTAPFRALVHADDTEATGPYGVHFVRTDVLQKECRTLPAGTFADDSGTVRLETGNGVFSHCLTIPADAHSTAELLRVRYSLPDDADLFPDYAITMIDTDGDGPSCYSHPTPGQQLRTDGLTSCSFTAGKAYTVLLEGQDVPRGHTLDRRDVTATARGCATSAATAVGAPATTGTSGQSGTLRCHRVTTAAATDRLHVDVRDTHDSTHMLIMDNAGNIACHPRTWACTPTGSTGYQVVTQAPENWSLPASYRLDAWRIATAAGPAAECKRVGSVAYGYGPLTGTLSEERTGVCAVLPSISGDRFRADITATDGGTYTPQPSLYSKAGTNLCMNTSSSYECQGSEQSLFVLALPDRTDRTAYRAELVCTTAPCGSEEVSVGTVTPTSVQSGTVATLTVQGTALGMGTTVQLTGGPAPLTATTVSVSDDARTLKATVDLRTAPAGNWNIRVSALGSSYGAGTLTVTPPAVSGLGTYKPVTPTRLMDTRSGLGVPKAKVGQGGTVTLQVAGRAGIPASGVTAVVLNVTATDPTTASHVSVYPDGTPRSSASNLNFTAGQTIPNLVVVPVVNGKVSFYNNAGSVDLIADVAGYYTTDGSGSSYKPVTPTRLMDTRSGLGVPKAKVGQGGTVTLQVAGSAGIPASGVTAVVLNVTATDPTTGSYVSVYPDGTTRTSASNLNFTAGQTIPNLVVVPVVNGKVSFYNNAGSVDLIADVAGYYTTDGSGSSYKPVTPTRLMDTRSGLGVPKAKVGQGGTVTLQVAGSAGIPASGVTAVVLNVTATDPTTGSYVSVYPDGTTRTSASNLNFTAGQTIPNLVIVPVVNGKVSFYNNAGSVDLIADVAGYYTK</sequence>
<dbReference type="Proteomes" id="UP001432312">
    <property type="component" value="Chromosome"/>
</dbReference>
<protein>
    <submittedName>
        <fullName evidence="2">Uncharacterized protein</fullName>
    </submittedName>
</protein>
<proteinExistence type="predicted"/>
<accession>A0ABZ1Q8L7</accession>
<feature type="signal peptide" evidence="1">
    <location>
        <begin position="1"/>
        <end position="35"/>
    </location>
</feature>
<reference evidence="2" key="1">
    <citation type="submission" date="2022-10" db="EMBL/GenBank/DDBJ databases">
        <title>The complete genomes of actinobacterial strains from the NBC collection.</title>
        <authorList>
            <person name="Joergensen T.S."/>
            <person name="Alvarez Arevalo M."/>
            <person name="Sterndorff E.B."/>
            <person name="Faurdal D."/>
            <person name="Vuksanovic O."/>
            <person name="Mourched A.-S."/>
            <person name="Charusanti P."/>
            <person name="Shaw S."/>
            <person name="Blin K."/>
            <person name="Weber T."/>
        </authorList>
    </citation>
    <scope>NUCLEOTIDE SEQUENCE</scope>
    <source>
        <strain evidence="2">NBC_00303</strain>
    </source>
</reference>
<gene>
    <name evidence="2" type="ORF">OHA91_09345</name>
</gene>
<evidence type="ECO:0000313" key="2">
    <source>
        <dbReference type="EMBL" id="WUN78692.1"/>
    </source>
</evidence>
<dbReference type="GeneID" id="95496236"/>